<proteinExistence type="predicted"/>
<dbReference type="EMBL" id="JACTNZ010000008">
    <property type="protein sequence ID" value="KAG5534360.1"/>
    <property type="molecule type" value="Genomic_DNA"/>
</dbReference>
<comment type="caution">
    <text evidence="1">The sequence shown here is derived from an EMBL/GenBank/DDBJ whole genome shotgun (WGS) entry which is preliminary data.</text>
</comment>
<dbReference type="AlphaFoldDB" id="A0AAV6J5A9"/>
<evidence type="ECO:0000313" key="2">
    <source>
        <dbReference type="Proteomes" id="UP000823749"/>
    </source>
</evidence>
<gene>
    <name evidence="1" type="ORF">RHGRI_022477</name>
</gene>
<dbReference type="Proteomes" id="UP000823749">
    <property type="component" value="Chromosome 8"/>
</dbReference>
<accession>A0AAV6J5A9</accession>
<evidence type="ECO:0000313" key="1">
    <source>
        <dbReference type="EMBL" id="KAG5534360.1"/>
    </source>
</evidence>
<keyword evidence="2" id="KW-1185">Reference proteome</keyword>
<sequence length="74" mass="7824">MASSSLVQLLKGRTLAANNRRGHCSRITAPIGGRGEISSSDSRFIESVSNAYEEGKVPAHSAIPKCGLPEKLSQ</sequence>
<reference evidence="1" key="1">
    <citation type="submission" date="2020-08" db="EMBL/GenBank/DDBJ databases">
        <title>Plant Genome Project.</title>
        <authorList>
            <person name="Zhang R.-G."/>
        </authorList>
    </citation>
    <scope>NUCLEOTIDE SEQUENCE</scope>
    <source>
        <strain evidence="1">WSP0</strain>
        <tissue evidence="1">Leaf</tissue>
    </source>
</reference>
<organism evidence="1 2">
    <name type="scientific">Rhododendron griersonianum</name>
    <dbReference type="NCBI Taxonomy" id="479676"/>
    <lineage>
        <taxon>Eukaryota</taxon>
        <taxon>Viridiplantae</taxon>
        <taxon>Streptophyta</taxon>
        <taxon>Embryophyta</taxon>
        <taxon>Tracheophyta</taxon>
        <taxon>Spermatophyta</taxon>
        <taxon>Magnoliopsida</taxon>
        <taxon>eudicotyledons</taxon>
        <taxon>Gunneridae</taxon>
        <taxon>Pentapetalae</taxon>
        <taxon>asterids</taxon>
        <taxon>Ericales</taxon>
        <taxon>Ericaceae</taxon>
        <taxon>Ericoideae</taxon>
        <taxon>Rhodoreae</taxon>
        <taxon>Rhododendron</taxon>
    </lineage>
</organism>
<name>A0AAV6J5A9_9ERIC</name>
<protein>
    <submittedName>
        <fullName evidence="1">Uncharacterized protein</fullName>
    </submittedName>
</protein>